<dbReference type="GO" id="GO:0003824">
    <property type="term" value="F:catalytic activity"/>
    <property type="evidence" value="ECO:0007669"/>
    <property type="project" value="InterPro"/>
</dbReference>
<dbReference type="Pfam" id="PF14529">
    <property type="entry name" value="Exo_endo_phos_2"/>
    <property type="match status" value="1"/>
</dbReference>
<evidence type="ECO:0000313" key="2">
    <source>
        <dbReference type="EMBL" id="GFQ77185.1"/>
    </source>
</evidence>
<accession>A0A8X6FCY3</accession>
<dbReference type="OrthoDB" id="6433315at2759"/>
<evidence type="ECO:0000259" key="1">
    <source>
        <dbReference type="Pfam" id="PF14529"/>
    </source>
</evidence>
<protein>
    <recommendedName>
        <fullName evidence="1">Endonuclease/exonuclease/phosphatase domain-containing protein</fullName>
    </recommendedName>
</protein>
<gene>
    <name evidence="2" type="primary">HNAJ_LOCUS9016</name>
    <name evidence="2" type="ORF">TNCT_660351</name>
</gene>
<dbReference type="Proteomes" id="UP000887116">
    <property type="component" value="Unassembled WGS sequence"/>
</dbReference>
<dbReference type="SUPFAM" id="SSF56219">
    <property type="entry name" value="DNase I-like"/>
    <property type="match status" value="1"/>
</dbReference>
<proteinExistence type="predicted"/>
<evidence type="ECO:0000313" key="3">
    <source>
        <dbReference type="Proteomes" id="UP000887116"/>
    </source>
</evidence>
<dbReference type="EMBL" id="BMAO01031726">
    <property type="protein sequence ID" value="GFQ77185.1"/>
    <property type="molecule type" value="Genomic_DNA"/>
</dbReference>
<dbReference type="InterPro" id="IPR005135">
    <property type="entry name" value="Endo/exonuclease/phosphatase"/>
</dbReference>
<organism evidence="2 3">
    <name type="scientific">Trichonephila clavata</name>
    <name type="common">Joro spider</name>
    <name type="synonym">Nephila clavata</name>
    <dbReference type="NCBI Taxonomy" id="2740835"/>
    <lineage>
        <taxon>Eukaryota</taxon>
        <taxon>Metazoa</taxon>
        <taxon>Ecdysozoa</taxon>
        <taxon>Arthropoda</taxon>
        <taxon>Chelicerata</taxon>
        <taxon>Arachnida</taxon>
        <taxon>Araneae</taxon>
        <taxon>Araneomorphae</taxon>
        <taxon>Entelegynae</taxon>
        <taxon>Araneoidea</taxon>
        <taxon>Nephilidae</taxon>
        <taxon>Trichonephila</taxon>
    </lineage>
</organism>
<dbReference type="InterPro" id="IPR036691">
    <property type="entry name" value="Endo/exonu/phosph_ase_sf"/>
</dbReference>
<reference evidence="2" key="1">
    <citation type="submission" date="2020-07" db="EMBL/GenBank/DDBJ databases">
        <title>Multicomponent nature underlies the extraordinary mechanical properties of spider dragline silk.</title>
        <authorList>
            <person name="Kono N."/>
            <person name="Nakamura H."/>
            <person name="Mori M."/>
            <person name="Yoshida Y."/>
            <person name="Ohtoshi R."/>
            <person name="Malay A.D."/>
            <person name="Moran D.A.P."/>
            <person name="Tomita M."/>
            <person name="Numata K."/>
            <person name="Arakawa K."/>
        </authorList>
    </citation>
    <scope>NUCLEOTIDE SEQUENCE</scope>
</reference>
<dbReference type="Gene3D" id="3.60.10.10">
    <property type="entry name" value="Endonuclease/exonuclease/phosphatase"/>
    <property type="match status" value="1"/>
</dbReference>
<dbReference type="AlphaFoldDB" id="A0A8X6FCY3"/>
<comment type="caution">
    <text evidence="2">The sequence shown here is derived from an EMBL/GenBank/DDBJ whole genome shotgun (WGS) entry which is preliminary data.</text>
</comment>
<sequence length="169" mass="19057">MTSVGTGRYTVKPTRHYFRQRPVRVKYFSFEFEVMVCPRNTKLDFGLLTISSKTILRGDFNAHSELWNYKDKNFAGLVMEDLLNSDKLELLYNESNIPTYLHYNGTGTNLDLTFASADISDVAEREVIYDPGSGHRMIVTTSPLTLKNHSGILSGTDGTLLKLIGMPLL</sequence>
<keyword evidence="3" id="KW-1185">Reference proteome</keyword>
<name>A0A8X6FCY3_TRICU</name>
<feature type="domain" description="Endonuclease/exonuclease/phosphatase" evidence="1">
    <location>
        <begin position="52"/>
        <end position="138"/>
    </location>
</feature>